<dbReference type="EMBL" id="JAAKYA010000004">
    <property type="protein sequence ID" value="NGO37809.1"/>
    <property type="molecule type" value="Genomic_DNA"/>
</dbReference>
<dbReference type="PANTHER" id="PTHR43465">
    <property type="entry name" value="DUF1680 DOMAIN PROTEIN (AFU_ORTHOLOGUE AFUA_1G08910)"/>
    <property type="match status" value="1"/>
</dbReference>
<feature type="domain" description="Non-reducing end beta-L-arabinofuranosidase-like GH127 C-terminal" evidence="3">
    <location>
        <begin position="559"/>
        <end position="671"/>
    </location>
</feature>
<dbReference type="InterPro" id="IPR012878">
    <property type="entry name" value="Beta-AFase-like_GH127_cat"/>
</dbReference>
<keyword evidence="5" id="KW-1185">Reference proteome</keyword>
<dbReference type="GO" id="GO:0005975">
    <property type="term" value="P:carbohydrate metabolic process"/>
    <property type="evidence" value="ECO:0007669"/>
    <property type="project" value="InterPro"/>
</dbReference>
<evidence type="ECO:0000313" key="4">
    <source>
        <dbReference type="EMBL" id="NGO37809.1"/>
    </source>
</evidence>
<reference evidence="4 5" key="1">
    <citation type="submission" date="2020-02" db="EMBL/GenBank/DDBJ databases">
        <title>Draft genome sequence of Limisphaera ngatamarikiensis NGM72.4T, a thermophilic Verrucomicrobia grouped in subdivision 3.</title>
        <authorList>
            <person name="Carere C.R."/>
            <person name="Steen J."/>
            <person name="Hugenholtz P."/>
            <person name="Stott M.B."/>
        </authorList>
    </citation>
    <scope>NUCLEOTIDE SEQUENCE [LARGE SCALE GENOMIC DNA]</scope>
    <source>
        <strain evidence="4 5">NGM72.4</strain>
    </source>
</reference>
<dbReference type="Proteomes" id="UP000477311">
    <property type="component" value="Unassembled WGS sequence"/>
</dbReference>
<dbReference type="GO" id="GO:0016787">
    <property type="term" value="F:hydrolase activity"/>
    <property type="evidence" value="ECO:0007669"/>
    <property type="project" value="UniProtKB-KW"/>
</dbReference>
<dbReference type="PANTHER" id="PTHR43465:SF1">
    <property type="entry name" value="NON-REDUCING END BETA-L-ARABINOFURANOSIDASE"/>
    <property type="match status" value="1"/>
</dbReference>
<sequence>MKSGVKSLRRVGPVLWVAAWLVGVPVSGAGPGEPRWETLEPGSSRWTQGFWAGRWALCRTQTLPALDRLFSGAEPTHFWRNFEVVAGEAEGRRRGAPFNDGECYKWLEAAVAFLALAPDPGLEARVEDRIALIARAQDPDGYLQTSVQWRMRQGDTNAVPFGDRFQFELYNLGHLFSAAALHYRVTGRTSLLAVAEKAAGRLERALIEPVPEAVRRPVCPSHFMGLVDLYRATGRTRWLDLARRCWAVRSGVAGGDDDNQDRLPYRDHAEAVGHAVRANYLYAGAADLYLETGDAGLWPPLTRVWSNVVEKKLYLTGGCGALYDGASPDGARDQDQISRVHQAYGRDYQLPQLTAHCETCANIGWALWNWRMLRATGAVQYADALEQVLYNSVLSGMGLDGTNFFYTNPLRVTDPMPFELRWPRQRVPFVSSFCCPPNLLRIVAGSPGWVAMVSNRTVCVVLYGASEVRVTGPELGEVRFRQETEYPWSGRVRLVMERAPEGPMTLRLRVPAWTGSARLRINLGPEQKGPAPGAWWDVTREWRAGDVVDLDLEMEPIWWEAHPWVEESYQQVALQRGPVVYCLESADLPRGISPMDVGLVPGSPLRVRWDGRLLGGVVVLEGTGRWRARGDWTGRLYRPWMEAEWQELTVRLVPYCVWGNRQPGEMTVWLRALVR</sequence>
<evidence type="ECO:0000313" key="5">
    <source>
        <dbReference type="Proteomes" id="UP000477311"/>
    </source>
</evidence>
<dbReference type="AlphaFoldDB" id="A0A6M1RJR8"/>
<dbReference type="InterPro" id="IPR049174">
    <property type="entry name" value="Beta-AFase-like"/>
</dbReference>
<dbReference type="SUPFAM" id="SSF48208">
    <property type="entry name" value="Six-hairpin glycosidases"/>
    <property type="match status" value="1"/>
</dbReference>
<dbReference type="InterPro" id="IPR049046">
    <property type="entry name" value="Beta-AFase-like_GH127_middle"/>
</dbReference>
<keyword evidence="4" id="KW-0378">Hydrolase</keyword>
<accession>A0A6M1RJR8</accession>
<organism evidence="4 5">
    <name type="scientific">Limisphaera ngatamarikiensis</name>
    <dbReference type="NCBI Taxonomy" id="1324935"/>
    <lineage>
        <taxon>Bacteria</taxon>
        <taxon>Pseudomonadati</taxon>
        <taxon>Verrucomicrobiota</taxon>
        <taxon>Verrucomicrobiia</taxon>
        <taxon>Limisphaerales</taxon>
        <taxon>Limisphaeraceae</taxon>
        <taxon>Limisphaera</taxon>
    </lineage>
</organism>
<dbReference type="Pfam" id="PF20736">
    <property type="entry name" value="Glyco_hydro127M"/>
    <property type="match status" value="1"/>
</dbReference>
<evidence type="ECO:0000259" key="1">
    <source>
        <dbReference type="Pfam" id="PF07944"/>
    </source>
</evidence>
<dbReference type="InterPro" id="IPR049049">
    <property type="entry name" value="Beta-AFase-like_GH127_C"/>
</dbReference>
<feature type="domain" description="Non-reducing end beta-L-arabinofuranosidase-like GH127 catalytic" evidence="1">
    <location>
        <begin position="45"/>
        <end position="445"/>
    </location>
</feature>
<dbReference type="RefSeq" id="WP_165104991.1">
    <property type="nucleotide sequence ID" value="NZ_JAAKYA010000004.1"/>
</dbReference>
<feature type="domain" description="Non-reducing end beta-L-arabinofuranosidase-like GH127 middle" evidence="2">
    <location>
        <begin position="457"/>
        <end position="554"/>
    </location>
</feature>
<proteinExistence type="predicted"/>
<dbReference type="Pfam" id="PF07944">
    <property type="entry name" value="Beta-AFase-like_GH127_cat"/>
    <property type="match status" value="1"/>
</dbReference>
<name>A0A6M1RJR8_9BACT</name>
<dbReference type="InterPro" id="IPR008928">
    <property type="entry name" value="6-hairpin_glycosidase_sf"/>
</dbReference>
<gene>
    <name evidence="4" type="ORF">G4L39_00100</name>
</gene>
<dbReference type="Gene3D" id="1.50.10.20">
    <property type="match status" value="1"/>
</dbReference>
<protein>
    <submittedName>
        <fullName evidence="4">Glycoside hydrolase family 127 protein</fullName>
    </submittedName>
</protein>
<evidence type="ECO:0000259" key="2">
    <source>
        <dbReference type="Pfam" id="PF20736"/>
    </source>
</evidence>
<comment type="caution">
    <text evidence="4">The sequence shown here is derived from an EMBL/GenBank/DDBJ whole genome shotgun (WGS) entry which is preliminary data.</text>
</comment>
<dbReference type="Pfam" id="PF20737">
    <property type="entry name" value="Glyco_hydro127C"/>
    <property type="match status" value="1"/>
</dbReference>
<evidence type="ECO:0000259" key="3">
    <source>
        <dbReference type="Pfam" id="PF20737"/>
    </source>
</evidence>